<dbReference type="Gene3D" id="3.40.630.30">
    <property type="match status" value="1"/>
</dbReference>
<comment type="similarity">
    <text evidence="3">Belongs to the acetyltransferase family. ARD1 subfamily.</text>
</comment>
<dbReference type="AlphaFoldDB" id="I1BJV3"/>
<dbReference type="OMA" id="LPENYFM"/>
<dbReference type="STRING" id="246409.I1BJV3"/>
<dbReference type="GeneID" id="93608159"/>
<evidence type="ECO:0000256" key="3">
    <source>
        <dbReference type="ARBA" id="ARBA00025786"/>
    </source>
</evidence>
<dbReference type="RefSeq" id="XP_067511879.1">
    <property type="nucleotide sequence ID" value="XM_067655778.1"/>
</dbReference>
<gene>
    <name evidence="5" type="ORF">RO3G_01187</name>
</gene>
<proteinExistence type="inferred from homology"/>
<dbReference type="eggNOG" id="KOG3235">
    <property type="taxonomic scope" value="Eukaryota"/>
</dbReference>
<dbReference type="GO" id="GO:1990189">
    <property type="term" value="F:protein N-terminal-serine acetyltransferase activity"/>
    <property type="evidence" value="ECO:0007669"/>
    <property type="project" value="EnsemblFungi"/>
</dbReference>
<accession>I1BJV3</accession>
<dbReference type="GO" id="GO:0042802">
    <property type="term" value="F:identical protein binding"/>
    <property type="evidence" value="ECO:0007669"/>
    <property type="project" value="EnsemblFungi"/>
</dbReference>
<dbReference type="InterPro" id="IPR016181">
    <property type="entry name" value="Acyl_CoA_acyltransferase"/>
</dbReference>
<dbReference type="VEuPathDB" id="FungiDB:RO3G_01187"/>
<dbReference type="PANTHER" id="PTHR23091:SF4">
    <property type="entry name" value="N-TERMINAL AMINO-ACID N(ALPHA)-ACETYLTRANSFERASE NATA"/>
    <property type="match status" value="1"/>
</dbReference>
<dbReference type="SUPFAM" id="SSF55729">
    <property type="entry name" value="Acyl-CoA N-acyltransferases (Nat)"/>
    <property type="match status" value="1"/>
</dbReference>
<dbReference type="GO" id="GO:1990190">
    <property type="term" value="F:protein-N-terminal-glutamate acetyltransferase activity"/>
    <property type="evidence" value="ECO:0007669"/>
    <property type="project" value="EnsemblFungi"/>
</dbReference>
<dbReference type="GO" id="GO:0031415">
    <property type="term" value="C:NatA complex"/>
    <property type="evidence" value="ECO:0007669"/>
    <property type="project" value="EnsemblFungi"/>
</dbReference>
<protein>
    <recommendedName>
        <fullName evidence="4">N-acetyltransferase domain-containing protein</fullName>
    </recommendedName>
</protein>
<keyword evidence="2" id="KW-0012">Acyltransferase</keyword>
<dbReference type="Proteomes" id="UP000009138">
    <property type="component" value="Unassembled WGS sequence"/>
</dbReference>
<dbReference type="OrthoDB" id="25586at2759"/>
<dbReference type="Pfam" id="PF00583">
    <property type="entry name" value="Acetyltransf_1"/>
    <property type="match status" value="1"/>
</dbReference>
<dbReference type="InterPro" id="IPR045047">
    <property type="entry name" value="Ard1-like"/>
</dbReference>
<evidence type="ECO:0000256" key="1">
    <source>
        <dbReference type="ARBA" id="ARBA00022679"/>
    </source>
</evidence>
<dbReference type="EMBL" id="CH476732">
    <property type="protein sequence ID" value="EIE76483.1"/>
    <property type="molecule type" value="Genomic_DNA"/>
</dbReference>
<sequence length="182" mass="21081">MNIKKHDCNAKLCFHSFKVEDLIYIQNCNLLDLPENYQMKYYLYHALSWPQLSFVAEDENGKIVGYVLAKMEEEPSDVPHGHITSLSVMRTYRRLGIAQKLMTQSTRQMLEVFGAHYVSLHVRKTNRAAIGLYRDTLKFDVHDVDKKYYADGEDALAMRLTLKETKPVTRKIVEEVNTVAAH</sequence>
<name>I1BJV3_RHIO9</name>
<organism evidence="5 6">
    <name type="scientific">Rhizopus delemar (strain RA 99-880 / ATCC MYA-4621 / FGSC 9543 / NRRL 43880)</name>
    <name type="common">Mucormycosis agent</name>
    <name type="synonym">Rhizopus arrhizus var. delemar</name>
    <dbReference type="NCBI Taxonomy" id="246409"/>
    <lineage>
        <taxon>Eukaryota</taxon>
        <taxon>Fungi</taxon>
        <taxon>Fungi incertae sedis</taxon>
        <taxon>Mucoromycota</taxon>
        <taxon>Mucoromycotina</taxon>
        <taxon>Mucoromycetes</taxon>
        <taxon>Mucorales</taxon>
        <taxon>Mucorineae</taxon>
        <taxon>Rhizopodaceae</taxon>
        <taxon>Rhizopus</taxon>
    </lineage>
</organism>
<keyword evidence="6" id="KW-1185">Reference proteome</keyword>
<dbReference type="CDD" id="cd04301">
    <property type="entry name" value="NAT_SF"/>
    <property type="match status" value="1"/>
</dbReference>
<dbReference type="PANTHER" id="PTHR23091">
    <property type="entry name" value="N-TERMINAL ACETYLTRANSFERASE"/>
    <property type="match status" value="1"/>
</dbReference>
<dbReference type="InParanoid" id="I1BJV3"/>
<evidence type="ECO:0000313" key="5">
    <source>
        <dbReference type="EMBL" id="EIE76483.1"/>
    </source>
</evidence>
<dbReference type="FunCoup" id="I1BJV3">
    <property type="interactions" value="378"/>
</dbReference>
<feature type="domain" description="N-acetyltransferase" evidence="4">
    <location>
        <begin position="12"/>
        <end position="163"/>
    </location>
</feature>
<dbReference type="InterPro" id="IPR000182">
    <property type="entry name" value="GNAT_dom"/>
</dbReference>
<evidence type="ECO:0000259" key="4">
    <source>
        <dbReference type="PROSITE" id="PS51186"/>
    </source>
</evidence>
<evidence type="ECO:0000256" key="2">
    <source>
        <dbReference type="ARBA" id="ARBA00023315"/>
    </source>
</evidence>
<reference evidence="5 6" key="1">
    <citation type="journal article" date="2009" name="PLoS Genet.">
        <title>Genomic analysis of the basal lineage fungus Rhizopus oryzae reveals a whole-genome duplication.</title>
        <authorList>
            <person name="Ma L.-J."/>
            <person name="Ibrahim A.S."/>
            <person name="Skory C."/>
            <person name="Grabherr M.G."/>
            <person name="Burger G."/>
            <person name="Butler M."/>
            <person name="Elias M."/>
            <person name="Idnurm A."/>
            <person name="Lang B.F."/>
            <person name="Sone T."/>
            <person name="Abe A."/>
            <person name="Calvo S.E."/>
            <person name="Corrochano L.M."/>
            <person name="Engels R."/>
            <person name="Fu J."/>
            <person name="Hansberg W."/>
            <person name="Kim J.-M."/>
            <person name="Kodira C.D."/>
            <person name="Koehrsen M.J."/>
            <person name="Liu B."/>
            <person name="Miranda-Saavedra D."/>
            <person name="O'Leary S."/>
            <person name="Ortiz-Castellanos L."/>
            <person name="Poulter R."/>
            <person name="Rodriguez-Romero J."/>
            <person name="Ruiz-Herrera J."/>
            <person name="Shen Y.-Q."/>
            <person name="Zeng Q."/>
            <person name="Galagan J."/>
            <person name="Birren B.W."/>
            <person name="Cuomo C.A."/>
            <person name="Wickes B.L."/>
        </authorList>
    </citation>
    <scope>NUCLEOTIDE SEQUENCE [LARGE SCALE GENOMIC DNA]</scope>
    <source>
        <strain evidence="6">RA 99-880 / ATCC MYA-4621 / FGSC 9543 / NRRL 43880</strain>
    </source>
</reference>
<keyword evidence="1" id="KW-0808">Transferase</keyword>
<evidence type="ECO:0000313" key="6">
    <source>
        <dbReference type="Proteomes" id="UP000009138"/>
    </source>
</evidence>
<dbReference type="PROSITE" id="PS51186">
    <property type="entry name" value="GNAT"/>
    <property type="match status" value="1"/>
</dbReference>
<dbReference type="FunFam" id="3.40.630.30:FF:000037">
    <property type="entry name" value="N-alpha-acetyltransferase daf-31-like"/>
    <property type="match status" value="1"/>
</dbReference>